<feature type="transmembrane region" description="Helical" evidence="1">
    <location>
        <begin position="45"/>
        <end position="62"/>
    </location>
</feature>
<dbReference type="Proteomes" id="UP001208690">
    <property type="component" value="Unassembled WGS sequence"/>
</dbReference>
<gene>
    <name evidence="2" type="ORF">MUB52_14270</name>
</gene>
<keyword evidence="3" id="KW-1185">Reference proteome</keyword>
<feature type="transmembrane region" description="Helical" evidence="1">
    <location>
        <begin position="21"/>
        <end position="39"/>
    </location>
</feature>
<sequence length="162" mass="17584">MQSEPEPEVLATVQASLGRRILGIGLLGVLGVLVIYVAFMTPPSLGWQAFLIGLGVTALLVADAMRRSTSHVLELTRSELRERGGRVIAEVDTITGIDRGAFAFKPSNGFLLRLDAPGTRQWRPGLWWRVGRRVGVGGMTPGRQTKYMAEIIAVMLAERDAG</sequence>
<accession>A0ABT3BGD2</accession>
<evidence type="ECO:0000256" key="1">
    <source>
        <dbReference type="SAM" id="Phobius"/>
    </source>
</evidence>
<keyword evidence="1" id="KW-1133">Transmembrane helix</keyword>
<evidence type="ECO:0000313" key="3">
    <source>
        <dbReference type="Proteomes" id="UP001208690"/>
    </source>
</evidence>
<name>A0ABT3BGD2_9RHOB</name>
<dbReference type="RefSeq" id="WP_263844919.1">
    <property type="nucleotide sequence ID" value="NZ_JALIEB010000009.1"/>
</dbReference>
<organism evidence="2 3">
    <name type="scientific">Roseobacter sinensis</name>
    <dbReference type="NCBI Taxonomy" id="2931391"/>
    <lineage>
        <taxon>Bacteria</taxon>
        <taxon>Pseudomonadati</taxon>
        <taxon>Pseudomonadota</taxon>
        <taxon>Alphaproteobacteria</taxon>
        <taxon>Rhodobacterales</taxon>
        <taxon>Roseobacteraceae</taxon>
        <taxon>Roseobacter</taxon>
    </lineage>
</organism>
<comment type="caution">
    <text evidence="2">The sequence shown here is derived from an EMBL/GenBank/DDBJ whole genome shotgun (WGS) entry which is preliminary data.</text>
</comment>
<protein>
    <submittedName>
        <fullName evidence="2">Uncharacterized protein</fullName>
    </submittedName>
</protein>
<reference evidence="2 3" key="1">
    <citation type="submission" date="2022-04" db="EMBL/GenBank/DDBJ databases">
        <title>Roseobacter sp. WL0113 is a bacterium isolated from neritic sediment.</title>
        <authorList>
            <person name="Wang L."/>
            <person name="He W."/>
            <person name="Zhang D.-F."/>
        </authorList>
    </citation>
    <scope>NUCLEOTIDE SEQUENCE [LARGE SCALE GENOMIC DNA]</scope>
    <source>
        <strain evidence="2 3">WL0113</strain>
    </source>
</reference>
<evidence type="ECO:0000313" key="2">
    <source>
        <dbReference type="EMBL" id="MCV3272600.1"/>
    </source>
</evidence>
<dbReference type="EMBL" id="JALIEB010000009">
    <property type="protein sequence ID" value="MCV3272600.1"/>
    <property type="molecule type" value="Genomic_DNA"/>
</dbReference>
<proteinExistence type="predicted"/>
<keyword evidence="1" id="KW-0812">Transmembrane</keyword>
<keyword evidence="1" id="KW-0472">Membrane</keyword>